<dbReference type="InterPro" id="IPR036322">
    <property type="entry name" value="WD40_repeat_dom_sf"/>
</dbReference>
<dbReference type="Proteomes" id="UP000324222">
    <property type="component" value="Unassembled WGS sequence"/>
</dbReference>
<keyword evidence="2" id="KW-0677">Repeat</keyword>
<dbReference type="EMBL" id="VSRR010000989">
    <property type="protein sequence ID" value="MPC21557.1"/>
    <property type="molecule type" value="Genomic_DNA"/>
</dbReference>
<dbReference type="InterPro" id="IPR015943">
    <property type="entry name" value="WD40/YVTN_repeat-like_dom_sf"/>
</dbReference>
<evidence type="ECO:0000313" key="5">
    <source>
        <dbReference type="Proteomes" id="UP000324222"/>
    </source>
</evidence>
<dbReference type="PROSITE" id="PS50082">
    <property type="entry name" value="WD_REPEATS_2"/>
    <property type="match status" value="1"/>
</dbReference>
<dbReference type="InterPro" id="IPR001680">
    <property type="entry name" value="WD40_rpt"/>
</dbReference>
<name>A0A5B7DKD1_PORTR</name>
<evidence type="ECO:0000256" key="3">
    <source>
        <dbReference type="PROSITE-ProRule" id="PRU00221"/>
    </source>
</evidence>
<keyword evidence="1 3" id="KW-0853">WD repeat</keyword>
<gene>
    <name evidence="4" type="primary">Gnb1l</name>
    <name evidence="4" type="ORF">E2C01_014545</name>
</gene>
<keyword evidence="5" id="KW-1185">Reference proteome</keyword>
<dbReference type="SMART" id="SM00320">
    <property type="entry name" value="WD40"/>
    <property type="match status" value="4"/>
</dbReference>
<evidence type="ECO:0000313" key="4">
    <source>
        <dbReference type="EMBL" id="MPC21557.1"/>
    </source>
</evidence>
<protein>
    <submittedName>
        <fullName evidence="4">Guanine nucleotide-binding protein subunit beta-like protein 1</fullName>
    </submittedName>
</protein>
<dbReference type="PROSITE" id="PS50294">
    <property type="entry name" value="WD_REPEATS_REGION"/>
    <property type="match status" value="1"/>
</dbReference>
<dbReference type="PROSITE" id="PS00678">
    <property type="entry name" value="WD_REPEATS_1"/>
    <property type="match status" value="1"/>
</dbReference>
<feature type="repeat" description="WD" evidence="3">
    <location>
        <begin position="286"/>
        <end position="328"/>
    </location>
</feature>
<reference evidence="4 5" key="1">
    <citation type="submission" date="2019-05" db="EMBL/GenBank/DDBJ databases">
        <title>Another draft genome of Portunus trituberculatus and its Hox gene families provides insights of decapod evolution.</title>
        <authorList>
            <person name="Jeong J.-H."/>
            <person name="Song I."/>
            <person name="Kim S."/>
            <person name="Choi T."/>
            <person name="Kim D."/>
            <person name="Ryu S."/>
            <person name="Kim W."/>
        </authorList>
    </citation>
    <scope>NUCLEOTIDE SEQUENCE [LARGE SCALE GENOMIC DNA]</scope>
    <source>
        <tissue evidence="4">Muscle</tissue>
    </source>
</reference>
<dbReference type="PANTHER" id="PTHR19854">
    <property type="entry name" value="TRANSDUCIN BETA-LIKE 3"/>
    <property type="match status" value="1"/>
</dbReference>
<accession>A0A5B7DKD1</accession>
<dbReference type="SUPFAM" id="SSF50978">
    <property type="entry name" value="WD40 repeat-like"/>
    <property type="match status" value="1"/>
</dbReference>
<dbReference type="OrthoDB" id="7668193at2759"/>
<dbReference type="Gene3D" id="2.130.10.10">
    <property type="entry name" value="YVTN repeat-like/Quinoprotein amine dehydrogenase"/>
    <property type="match status" value="2"/>
</dbReference>
<proteinExistence type="predicted"/>
<dbReference type="Pfam" id="PF00400">
    <property type="entry name" value="WD40"/>
    <property type="match status" value="3"/>
</dbReference>
<evidence type="ECO:0000256" key="2">
    <source>
        <dbReference type="ARBA" id="ARBA00022737"/>
    </source>
</evidence>
<comment type="caution">
    <text evidence="4">The sequence shown here is derived from an EMBL/GenBank/DDBJ whole genome shotgun (WGS) entry which is preliminary data.</text>
</comment>
<dbReference type="InterPro" id="IPR019775">
    <property type="entry name" value="WD40_repeat_CS"/>
</dbReference>
<evidence type="ECO:0000256" key="1">
    <source>
        <dbReference type="ARBA" id="ARBA00022574"/>
    </source>
</evidence>
<organism evidence="4 5">
    <name type="scientific">Portunus trituberculatus</name>
    <name type="common">Swimming crab</name>
    <name type="synonym">Neptunus trituberculatus</name>
    <dbReference type="NCBI Taxonomy" id="210409"/>
    <lineage>
        <taxon>Eukaryota</taxon>
        <taxon>Metazoa</taxon>
        <taxon>Ecdysozoa</taxon>
        <taxon>Arthropoda</taxon>
        <taxon>Crustacea</taxon>
        <taxon>Multicrustacea</taxon>
        <taxon>Malacostraca</taxon>
        <taxon>Eumalacostraca</taxon>
        <taxon>Eucarida</taxon>
        <taxon>Decapoda</taxon>
        <taxon>Pleocyemata</taxon>
        <taxon>Brachyura</taxon>
        <taxon>Eubrachyura</taxon>
        <taxon>Portunoidea</taxon>
        <taxon>Portunidae</taxon>
        <taxon>Portuninae</taxon>
        <taxon>Portunus</taxon>
    </lineage>
</organism>
<dbReference type="AlphaFoldDB" id="A0A5B7DKD1"/>
<dbReference type="PANTHER" id="PTHR19854:SF1">
    <property type="entry name" value="GUANINE NUCLEOTIDE-BINDING PROTEIN SUBUNIT BETA-LIKE PROTEIN 1"/>
    <property type="match status" value="1"/>
</dbReference>
<sequence>MGGPAPDPVFVLRGAESPVTAVTFLNVDATEGQRDKYIAAGTQDGKILLWNLKTKCKTAEWIAHAGSSIHWLHSESPDMLWSLGRSDSVKAWDIHSSSPDVVSTYPVVDYLGFSSSHFIQVDSDTRLLSLPGPSQEGVTVWDIGKNFKIGTLVPPDVKAYGSMMQPKWIKVQDITALGVLYESGYIVLWDWANSKIFSQHQVTENPMCFTFDESSQTGIIGTAAEKIFVFSIQNNLNISIVKELSITNAGVSSCVIRPDGKLFVTGGWDSRIRFFSSKKCKPLAVLMYHKKTVECIAYSKGNIEELGGGFILAAGSSDKSVSLWNIFN</sequence>